<dbReference type="eggNOG" id="COG4852">
    <property type="taxonomic scope" value="Bacteria"/>
</dbReference>
<keyword evidence="3" id="KW-1185">Reference proteome</keyword>
<dbReference type="HOGENOM" id="CLU_140354_0_0_5"/>
<reference evidence="2 3" key="5">
    <citation type="journal article" date="2010" name="Appl. Environ. Microbiol.">
        <title>phrR-like gene praR of Azorhizobium caulinodans ORS571 is essential for symbiosis with Sesbania rostrata and is involved in expression of reb genes.</title>
        <authorList>
            <person name="Akiba N."/>
            <person name="Aono T."/>
            <person name="Toyazaki H."/>
            <person name="Sato S."/>
            <person name="Oyaizu H."/>
        </authorList>
    </citation>
    <scope>NUCLEOTIDE SEQUENCE [LARGE SCALE GENOMIC DNA]</scope>
    <source>
        <strain evidence="3">ATCC 43989 / DSM 5975 / JCM 20966 / LMG 6465 / NBRC 14845 / NCIMB 13405 / ORS 571</strain>
    </source>
</reference>
<dbReference type="Pfam" id="PF09945">
    <property type="entry name" value="DUF2177"/>
    <property type="match status" value="1"/>
</dbReference>
<reference evidence="3" key="2">
    <citation type="submission" date="2007-04" db="EMBL/GenBank/DDBJ databases">
        <title>Complete genome sequence of the nitrogen-fixing bacterium Azorhizobium caulinodans ORS571.</title>
        <authorList>
            <person name="Lee K.B."/>
            <person name="Backer P.D."/>
            <person name="Aono T."/>
            <person name="Liu C.T."/>
            <person name="Suzuki S."/>
            <person name="Suzuki T."/>
            <person name="Kaneko T."/>
            <person name="Yamada M."/>
            <person name="Tabata S."/>
            <person name="Kupfer D.M."/>
            <person name="Najar F.Z."/>
            <person name="Wiley G.B."/>
            <person name="Roe B."/>
            <person name="Binnewies T."/>
            <person name="Ussery D."/>
            <person name="Vereecke D."/>
            <person name="Gevers D."/>
            <person name="Holsters M."/>
            <person name="Oyaizu H."/>
        </authorList>
    </citation>
    <scope>NUCLEOTIDE SEQUENCE [LARGE SCALE GENOMIC DNA]</scope>
    <source>
        <strain evidence="3">ATCC 43989 / DSM 5975 / JCM 20966 / LMG 6465 / NBRC 14845 / NCIMB 13405 / ORS 571</strain>
    </source>
</reference>
<keyword evidence="1" id="KW-1133">Transmembrane helix</keyword>
<dbReference type="Proteomes" id="UP000000270">
    <property type="component" value="Chromosome"/>
</dbReference>
<evidence type="ECO:0000313" key="2">
    <source>
        <dbReference type="EMBL" id="BAF88431.1"/>
    </source>
</evidence>
<name>A8I6P1_AZOC5</name>
<evidence type="ECO:0000313" key="3">
    <source>
        <dbReference type="Proteomes" id="UP000000270"/>
    </source>
</evidence>
<gene>
    <name evidence="2" type="ordered locus">AZC_2433</name>
</gene>
<sequence length="138" mass="15009">MALYLLAYVCTALVFLVIDAVWLTAMGDRFYKPLMGDMVLPGFRMGPAIAFYLLYVAGMVIFAVSPALANGKWTTALIFGAAFGFFAYATYDLTNQATLRNWPLVLTLVDLTWGTVLTASASTLGFLAARALHKAFFG</sequence>
<feature type="transmembrane region" description="Helical" evidence="1">
    <location>
        <begin position="5"/>
        <end position="25"/>
    </location>
</feature>
<feature type="transmembrane region" description="Helical" evidence="1">
    <location>
        <begin position="111"/>
        <end position="132"/>
    </location>
</feature>
<dbReference type="EMBL" id="AP009384">
    <property type="protein sequence ID" value="BAF88431.1"/>
    <property type="molecule type" value="Genomic_DNA"/>
</dbReference>
<dbReference type="AlphaFoldDB" id="A8I6P1"/>
<accession>A8I6P1</accession>
<dbReference type="KEGG" id="azc:AZC_2433"/>
<dbReference type="STRING" id="438753.AZC_2433"/>
<reference evidence="2 3" key="4">
    <citation type="journal article" date="2009" name="Appl. Environ. Microbiol.">
        <title>Comparative genome-wide transcriptional profiling of Azorhizobium caulinodans ORS571 grown under free-living and symbiotic conditions.</title>
        <authorList>
            <person name="Tsukada S."/>
            <person name="Aono T."/>
            <person name="Akiba N."/>
            <person name="Lee KB."/>
            <person name="Liu CT."/>
            <person name="Toyazaki H."/>
            <person name="Oyaizu H."/>
        </authorList>
    </citation>
    <scope>NUCLEOTIDE SEQUENCE [LARGE SCALE GENOMIC DNA]</scope>
    <source>
        <strain evidence="3">ATCC 43989 / DSM 5975 / JCM 20966 / LMG 6465 / NBRC 14845 / NCIMB 13405 / ORS 571</strain>
    </source>
</reference>
<protein>
    <submittedName>
        <fullName evidence="2">Putative membrane protein</fullName>
    </submittedName>
</protein>
<keyword evidence="1" id="KW-0812">Transmembrane</keyword>
<organism evidence="2 3">
    <name type="scientific">Azorhizobium caulinodans (strain ATCC 43989 / DSM 5975 / JCM 20966 / LMG 6465 / NBRC 14845 / NCIMB 13405 / ORS 571)</name>
    <dbReference type="NCBI Taxonomy" id="438753"/>
    <lineage>
        <taxon>Bacteria</taxon>
        <taxon>Pseudomonadati</taxon>
        <taxon>Pseudomonadota</taxon>
        <taxon>Alphaproteobacteria</taxon>
        <taxon>Hyphomicrobiales</taxon>
        <taxon>Xanthobacteraceae</taxon>
        <taxon>Azorhizobium</taxon>
    </lineage>
</organism>
<evidence type="ECO:0000256" key="1">
    <source>
        <dbReference type="SAM" id="Phobius"/>
    </source>
</evidence>
<reference evidence="2 3" key="1">
    <citation type="journal article" date="2007" name="Appl. Environ. Microbiol.">
        <title>Rhizobial factors required for stem nodule maturation and maintenance in Sesbania rostrata-Azorhizobium caulinodans ORS571 symbiosis.</title>
        <authorList>
            <person name="Suzuki S."/>
            <person name="Aono T."/>
            <person name="Lee KB."/>
            <person name="Suzuki T."/>
            <person name="Liu CT."/>
            <person name="Miwa H."/>
            <person name="Wakao S."/>
            <person name="Iki T."/>
            <person name="Oyaizu H."/>
        </authorList>
    </citation>
    <scope>NUCLEOTIDE SEQUENCE [LARGE SCALE GENOMIC DNA]</scope>
    <source>
        <strain evidence="3">ATCC 43989 / DSM 5975 / JCM 20966 / LMG 6465 / NBRC 14845 / NCIMB 13405 / ORS 571</strain>
    </source>
</reference>
<dbReference type="InterPro" id="IPR018687">
    <property type="entry name" value="DUF2177_membr"/>
</dbReference>
<keyword evidence="1" id="KW-0472">Membrane</keyword>
<proteinExistence type="predicted"/>
<feature type="transmembrane region" description="Helical" evidence="1">
    <location>
        <begin position="73"/>
        <end position="91"/>
    </location>
</feature>
<reference evidence="2 3" key="3">
    <citation type="journal article" date="2008" name="BMC Genomics">
        <title>The genome of the versatile nitrogen fixer Azorhizobium caulinodans ORS571.</title>
        <authorList>
            <person name="Lee KB."/>
            <person name="Backer P.D."/>
            <person name="Aono T."/>
            <person name="Liu CT."/>
            <person name="Suzuki S."/>
            <person name="Suzuki T."/>
            <person name="Kaneko T."/>
            <person name="Yamada M."/>
            <person name="Tabata S."/>
            <person name="Kupfer D.M."/>
            <person name="Najar F.Z."/>
            <person name="Wiley G.B."/>
            <person name="Roe B."/>
            <person name="Binnewies T.T."/>
            <person name="Ussery D.W."/>
            <person name="D'Haeze W."/>
            <person name="Herder J.D."/>
            <person name="Gevers D."/>
            <person name="Vereecke D."/>
            <person name="Holsters M."/>
            <person name="Oyaizu H."/>
        </authorList>
    </citation>
    <scope>NUCLEOTIDE SEQUENCE [LARGE SCALE GENOMIC DNA]</scope>
    <source>
        <strain evidence="3">ATCC 43989 / DSM 5975 / JCM 20966 / LMG 6465 / NBRC 14845 / NCIMB 13405 / ORS 571</strain>
    </source>
</reference>
<reference evidence="2 3" key="6">
    <citation type="journal article" date="2011" name="Appl. Environ. Microbiol.">
        <title>Involvement of the azorhizobial chromosome partition gene (parA) in the onset of bacteroid differentiation during Sesbania rostrata stem nodule development.</title>
        <authorList>
            <person name="Liu CT."/>
            <person name="Lee KB."/>
            <person name="Wang YS."/>
            <person name="Peng MH."/>
            <person name="Lee KT."/>
            <person name="Suzuki S."/>
            <person name="Suzuki T."/>
            <person name="Oyaizu H."/>
        </authorList>
    </citation>
    <scope>NUCLEOTIDE SEQUENCE [LARGE SCALE GENOMIC DNA]</scope>
    <source>
        <strain evidence="3">ATCC 43989 / DSM 5975 / JCM 20966 / LMG 6465 / NBRC 14845 / NCIMB 13405 / ORS 571</strain>
    </source>
</reference>
<feature type="transmembrane region" description="Helical" evidence="1">
    <location>
        <begin position="45"/>
        <end position="64"/>
    </location>
</feature>
<dbReference type="RefSeq" id="WP_012170959.1">
    <property type="nucleotide sequence ID" value="NC_009937.1"/>
</dbReference>